<name>X6MTC8_RETFI</name>
<dbReference type="InterPro" id="IPR016024">
    <property type="entry name" value="ARM-type_fold"/>
</dbReference>
<dbReference type="Pfam" id="PF13646">
    <property type="entry name" value="HEAT_2"/>
    <property type="match status" value="2"/>
</dbReference>
<dbReference type="InterPro" id="IPR004155">
    <property type="entry name" value="PBS_lyase_HEAT"/>
</dbReference>
<organism evidence="3 4">
    <name type="scientific">Reticulomyxa filosa</name>
    <dbReference type="NCBI Taxonomy" id="46433"/>
    <lineage>
        <taxon>Eukaryota</taxon>
        <taxon>Sar</taxon>
        <taxon>Rhizaria</taxon>
        <taxon>Retaria</taxon>
        <taxon>Foraminifera</taxon>
        <taxon>Monothalamids</taxon>
        <taxon>Reticulomyxidae</taxon>
        <taxon>Reticulomyxa</taxon>
    </lineage>
</organism>
<dbReference type="AlphaFoldDB" id="X6MTC8"/>
<accession>X6MTC8</accession>
<gene>
    <name evidence="3" type="ORF">RFI_20623</name>
</gene>
<dbReference type="SUPFAM" id="SSF48371">
    <property type="entry name" value="ARM repeat"/>
    <property type="match status" value="1"/>
</dbReference>
<feature type="transmembrane region" description="Helical" evidence="2">
    <location>
        <begin position="716"/>
        <end position="740"/>
    </location>
</feature>
<dbReference type="InterPro" id="IPR011989">
    <property type="entry name" value="ARM-like"/>
</dbReference>
<keyword evidence="2" id="KW-0472">Membrane</keyword>
<feature type="non-terminal residue" evidence="3">
    <location>
        <position position="1"/>
    </location>
</feature>
<comment type="caution">
    <text evidence="3">The sequence shown here is derived from an EMBL/GenBank/DDBJ whole genome shotgun (WGS) entry which is preliminary data.</text>
</comment>
<keyword evidence="2" id="KW-0812">Transmembrane</keyword>
<evidence type="ECO:0000256" key="2">
    <source>
        <dbReference type="SAM" id="Phobius"/>
    </source>
</evidence>
<dbReference type="PANTHER" id="PTHR12697">
    <property type="entry name" value="PBS LYASE HEAT-LIKE PROTEIN"/>
    <property type="match status" value="1"/>
</dbReference>
<keyword evidence="2" id="KW-1133">Transmembrane helix</keyword>
<dbReference type="Gene3D" id="1.25.10.10">
    <property type="entry name" value="Leucine-rich Repeat Variant"/>
    <property type="match status" value="3"/>
</dbReference>
<keyword evidence="4" id="KW-1185">Reference proteome</keyword>
<dbReference type="SMART" id="SM00567">
    <property type="entry name" value="EZ_HEAT"/>
    <property type="match status" value="6"/>
</dbReference>
<dbReference type="OrthoDB" id="10060493at2759"/>
<evidence type="ECO:0000256" key="1">
    <source>
        <dbReference type="SAM" id="MobiDB-lite"/>
    </source>
</evidence>
<dbReference type="EMBL" id="ASPP01017916">
    <property type="protein sequence ID" value="ETO16717.1"/>
    <property type="molecule type" value="Genomic_DNA"/>
</dbReference>
<sequence>IFTFLDKFAKSVEDIFLNEDPPIIVQYLTEINSSGEDDDANQCILNQLKIALKHDSSVIRVKAAHAVSYLGPESHTKDIVDQLILSLKDCDWDTRVEIAKISSSLKPIILAAALRDANSKIRKKAAKKLQRIGSAAAAAAIERVLDELTVALKDMNKDVRLEVIRALGSFGSAAATHAILYQLAETLKDTDVDIRLETANTLGLFGPAAATEKVLHRLVVALHDTDSNVAKRASKSLGLMGASAMENVTNRLIIDLKSDNWTVRRDAAQKLGLIGQAAALENVLHQLTITLKDKNEGVRWNAIKALSLMGPAAATEKVLDALIAVVLNDEERYIYMEAAKSLYLMGSSAAIKKIRDRLGVDSSDEDLALNALFAPTESTLDQLDASRENENLSVHKSRENPLENLSVLSSLVIASDTANINAKMKSAKKEDIWKCQEIIDIENLIREFCKNWKIESLQTNELIDETEEKKVESNQIPLEEKVIKEMQIEHTTLPRNAVLWSDVNESTNDSVNNDEKKNEDNVSSLNVVSDEKKQELKTIEKNEILCDYYNAVVATLNNVFFNMHGVHCERVDSMLPMQNFITKEADHMEVKDASNVLTISSADSMQQYSTVETLAYFMTITQQQNLLSLPSRLLCRLEIPQKTIQNIKNTVAGSDCNTVIRRKAQYDCNKLIVVIGCNITKLDLGQNIEHLVKLVLNLILSQLFEKFKTKFSSFKFSNFCYFCCLLLSLFFFSFFCICSFY</sequence>
<dbReference type="PANTHER" id="PTHR12697:SF5">
    <property type="entry name" value="DEOXYHYPUSINE HYDROXYLASE"/>
    <property type="match status" value="1"/>
</dbReference>
<evidence type="ECO:0000313" key="4">
    <source>
        <dbReference type="Proteomes" id="UP000023152"/>
    </source>
</evidence>
<proteinExistence type="predicted"/>
<reference evidence="3 4" key="1">
    <citation type="journal article" date="2013" name="Curr. Biol.">
        <title>The Genome of the Foraminiferan Reticulomyxa filosa.</title>
        <authorList>
            <person name="Glockner G."/>
            <person name="Hulsmann N."/>
            <person name="Schleicher M."/>
            <person name="Noegel A.A."/>
            <person name="Eichinger L."/>
            <person name="Gallinger C."/>
            <person name="Pawlowski J."/>
            <person name="Sierra R."/>
            <person name="Euteneuer U."/>
            <person name="Pillet L."/>
            <person name="Moustafa A."/>
            <person name="Platzer M."/>
            <person name="Groth M."/>
            <person name="Szafranski K."/>
            <person name="Schliwa M."/>
        </authorList>
    </citation>
    <scope>NUCLEOTIDE SEQUENCE [LARGE SCALE GENOMIC DNA]</scope>
</reference>
<dbReference type="Proteomes" id="UP000023152">
    <property type="component" value="Unassembled WGS sequence"/>
</dbReference>
<feature type="region of interest" description="Disordered" evidence="1">
    <location>
        <begin position="505"/>
        <end position="524"/>
    </location>
</feature>
<evidence type="ECO:0000313" key="3">
    <source>
        <dbReference type="EMBL" id="ETO16717.1"/>
    </source>
</evidence>
<protein>
    <submittedName>
        <fullName evidence="3">Peptidase C14</fullName>
    </submittedName>
</protein>
<dbReference type="GO" id="GO:0016491">
    <property type="term" value="F:oxidoreductase activity"/>
    <property type="evidence" value="ECO:0007669"/>
    <property type="project" value="TreeGrafter"/>
</dbReference>